<dbReference type="AlphaFoldDB" id="A0A2Z4AN82"/>
<dbReference type="InterPro" id="IPR015421">
    <property type="entry name" value="PyrdxlP-dep_Trfase_major"/>
</dbReference>
<dbReference type="InterPro" id="IPR015422">
    <property type="entry name" value="PyrdxlP-dep_Trfase_small"/>
</dbReference>
<dbReference type="PANTHER" id="PTHR43586:SF15">
    <property type="entry name" value="BLR3095 PROTEIN"/>
    <property type="match status" value="1"/>
</dbReference>
<dbReference type="Pfam" id="PF00266">
    <property type="entry name" value="Aminotran_5"/>
    <property type="match status" value="1"/>
</dbReference>
<dbReference type="GO" id="GO:0031071">
    <property type="term" value="F:cysteine desulfurase activity"/>
    <property type="evidence" value="ECO:0007669"/>
    <property type="project" value="UniProtKB-EC"/>
</dbReference>
<dbReference type="PANTHER" id="PTHR43586">
    <property type="entry name" value="CYSTEINE DESULFURASE"/>
    <property type="match status" value="1"/>
</dbReference>
<reference evidence="3 4" key="1">
    <citation type="submission" date="2018-06" db="EMBL/GenBank/DDBJ databases">
        <title>Draft Genome Sequence of a Novel Marine Bacterium Related to the Verrucomicrobia.</title>
        <authorList>
            <person name="Vosseberg J."/>
            <person name="Martijn J."/>
            <person name="Ettema T.J.G."/>
        </authorList>
    </citation>
    <scope>NUCLEOTIDE SEQUENCE [LARGE SCALE GENOMIC DNA]</scope>
    <source>
        <strain evidence="3">TARA_B100001123</strain>
    </source>
</reference>
<keyword evidence="1" id="KW-0663">Pyridoxal phosphate</keyword>
<sequence>MKLSELHRSEETRLREFPIAKEGAFLANAAICPLPTRVGVAMKALIDKAIQTSIDFDSYEGVYEETRELAAKLLQARPRNVALLGPTSIGLSLVANGLSLESGDNIVYYHGDYPSNAVVWMNLAEKGVELRRVLPREPGNIRVDDLKELVDSRTRLVALSSAHFISGFRIDLDSIGEWVKKSNALFCVDGIQTLGAIRTHVESLDFLVADAHKWLLGPPAIGLFYVNPDIEDQLKPTLLGWHSVECPEFVTPQELTFKSDARRYEAGSPNLTGLVALNASLRLLLDFTIEAVEERVTSYTTHIREEVREKGYTLACSDDNRLSGISSFRKEGEDTQILYNALADAGIVTSLRATPDGKQWIRFSPHCYNTMDEINQALTLL</sequence>
<gene>
    <name evidence="3" type="primary">csd</name>
    <name evidence="3" type="ORF">DF168_02042</name>
</gene>
<proteinExistence type="predicted"/>
<dbReference type="Proteomes" id="UP000247465">
    <property type="component" value="Chromosome"/>
</dbReference>
<organism evidence="3 4">
    <name type="scientific">Candidatus Moanibacter tarae</name>
    <dbReference type="NCBI Taxonomy" id="2200854"/>
    <lineage>
        <taxon>Bacteria</taxon>
        <taxon>Pseudomonadati</taxon>
        <taxon>Verrucomicrobiota</taxon>
        <taxon>Opitutia</taxon>
        <taxon>Puniceicoccales</taxon>
        <taxon>Puniceicoccales incertae sedis</taxon>
        <taxon>Candidatus Moanibacter</taxon>
    </lineage>
</organism>
<evidence type="ECO:0000313" key="3">
    <source>
        <dbReference type="EMBL" id="AWT60820.1"/>
    </source>
</evidence>
<dbReference type="SUPFAM" id="SSF53383">
    <property type="entry name" value="PLP-dependent transferases"/>
    <property type="match status" value="1"/>
</dbReference>
<accession>A0A2Z4AN82</accession>
<name>A0A2Z4AN82_9BACT</name>
<dbReference type="Gene3D" id="3.40.640.10">
    <property type="entry name" value="Type I PLP-dependent aspartate aminotransferase-like (Major domain)"/>
    <property type="match status" value="1"/>
</dbReference>
<dbReference type="InterPro" id="IPR015424">
    <property type="entry name" value="PyrdxlP-dep_Trfase"/>
</dbReference>
<dbReference type="EC" id="2.8.1.7" evidence="3"/>
<keyword evidence="3" id="KW-0808">Transferase</keyword>
<evidence type="ECO:0000256" key="1">
    <source>
        <dbReference type="ARBA" id="ARBA00022898"/>
    </source>
</evidence>
<dbReference type="KEGG" id="mtar:DF168_02042"/>
<evidence type="ECO:0000259" key="2">
    <source>
        <dbReference type="Pfam" id="PF00266"/>
    </source>
</evidence>
<evidence type="ECO:0000313" key="4">
    <source>
        <dbReference type="Proteomes" id="UP000247465"/>
    </source>
</evidence>
<dbReference type="Gene3D" id="3.90.1150.10">
    <property type="entry name" value="Aspartate Aminotransferase, domain 1"/>
    <property type="match status" value="1"/>
</dbReference>
<protein>
    <submittedName>
        <fullName evidence="3">Putative cysteine desulfurase</fullName>
        <ecNumber evidence="3">2.8.1.7</ecNumber>
    </submittedName>
</protein>
<feature type="domain" description="Aminotransferase class V" evidence="2">
    <location>
        <begin position="62"/>
        <end position="375"/>
    </location>
</feature>
<dbReference type="EMBL" id="CP029803">
    <property type="protein sequence ID" value="AWT60820.1"/>
    <property type="molecule type" value="Genomic_DNA"/>
</dbReference>
<dbReference type="InterPro" id="IPR000192">
    <property type="entry name" value="Aminotrans_V_dom"/>
</dbReference>